<dbReference type="AlphaFoldDB" id="A0A8J1XNV0"/>
<dbReference type="GO" id="GO:0001887">
    <property type="term" value="P:selenium compound metabolic process"/>
    <property type="evidence" value="ECO:0007669"/>
    <property type="project" value="TreeGrafter"/>
</dbReference>
<keyword evidence="3" id="KW-0732">Signal</keyword>
<feature type="compositionally biased region" description="Low complexity" evidence="6">
    <location>
        <begin position="144"/>
        <end position="167"/>
    </location>
</feature>
<keyword evidence="8" id="KW-1185">Reference proteome</keyword>
<dbReference type="OrthoDB" id="6134775at2759"/>
<dbReference type="InterPro" id="IPR007671">
    <property type="entry name" value="Selenoprotein-P_N"/>
</dbReference>
<proteinExistence type="predicted"/>
<dbReference type="InterPro" id="IPR037941">
    <property type="entry name" value="SeP"/>
</dbReference>
<feature type="compositionally biased region" description="Polar residues" evidence="6">
    <location>
        <begin position="214"/>
        <end position="232"/>
    </location>
</feature>
<evidence type="ECO:0000313" key="7">
    <source>
        <dbReference type="EMBL" id="CAH1775941.1"/>
    </source>
</evidence>
<dbReference type="EMBL" id="CAIIXF020000001">
    <property type="protein sequence ID" value="CAH1775941.1"/>
    <property type="molecule type" value="Genomic_DNA"/>
</dbReference>
<evidence type="ECO:0000256" key="1">
    <source>
        <dbReference type="ARBA" id="ARBA00004613"/>
    </source>
</evidence>
<reference evidence="7" key="1">
    <citation type="submission" date="2022-03" db="EMBL/GenBank/DDBJ databases">
        <authorList>
            <person name="Martin C."/>
        </authorList>
    </citation>
    <scope>NUCLEOTIDE SEQUENCE</scope>
</reference>
<evidence type="ECO:0000256" key="4">
    <source>
        <dbReference type="ARBA" id="ARBA00022933"/>
    </source>
</evidence>
<evidence type="ECO:0000256" key="6">
    <source>
        <dbReference type="SAM" id="MobiDB-lite"/>
    </source>
</evidence>
<dbReference type="Pfam" id="PF04592">
    <property type="entry name" value="SelP_N"/>
    <property type="match status" value="1"/>
</dbReference>
<keyword evidence="5" id="KW-0325">Glycoprotein</keyword>
<comment type="caution">
    <text evidence="7">The sequence shown here is derived from an EMBL/GenBank/DDBJ whole genome shotgun (WGS) entry which is preliminary data.</text>
</comment>
<evidence type="ECO:0000256" key="5">
    <source>
        <dbReference type="ARBA" id="ARBA00023180"/>
    </source>
</evidence>
<organism evidence="7 8">
    <name type="scientific">Owenia fusiformis</name>
    <name type="common">Polychaete worm</name>
    <dbReference type="NCBI Taxonomy" id="6347"/>
    <lineage>
        <taxon>Eukaryota</taxon>
        <taxon>Metazoa</taxon>
        <taxon>Spiralia</taxon>
        <taxon>Lophotrochozoa</taxon>
        <taxon>Annelida</taxon>
        <taxon>Polychaeta</taxon>
        <taxon>Sedentaria</taxon>
        <taxon>Canalipalpata</taxon>
        <taxon>Sabellida</taxon>
        <taxon>Oweniida</taxon>
        <taxon>Oweniidae</taxon>
        <taxon>Owenia</taxon>
    </lineage>
</organism>
<gene>
    <name evidence="7" type="ORF">OFUS_LOCUS3177</name>
</gene>
<keyword evidence="4" id="KW-0712">Selenocysteine</keyword>
<sequence>MCLTQASSLELLRQKLIRNGLADVKYVVVNTHIWHARVSIGELTKRVNIPVYQDNNRGHVWKKLNGRKDDFFIYDRCGRLVFHIPLPNSLLTYPYVEAAILTTYYDTPCPQYCEHDPAFDTIPPHMKLVIEQDDSTTGLSAVEPSSTPSSGPSSSTTMRPPSMKSTSSILLSTISGRVIHEDDHRENGSQGQHHYTHHFHRHNKNHKHKQTTQMGGESTSDTRTQRLINDTR</sequence>
<dbReference type="PANTHER" id="PTHR10105:SF2">
    <property type="entry name" value="AGAP003297-PA"/>
    <property type="match status" value="1"/>
</dbReference>
<dbReference type="GO" id="GO:0008430">
    <property type="term" value="F:selenium binding"/>
    <property type="evidence" value="ECO:0007669"/>
    <property type="project" value="InterPro"/>
</dbReference>
<dbReference type="GO" id="GO:0005576">
    <property type="term" value="C:extracellular region"/>
    <property type="evidence" value="ECO:0007669"/>
    <property type="project" value="UniProtKB-SubCell"/>
</dbReference>
<evidence type="ECO:0000256" key="2">
    <source>
        <dbReference type="ARBA" id="ARBA00022525"/>
    </source>
</evidence>
<evidence type="ECO:0000256" key="3">
    <source>
        <dbReference type="ARBA" id="ARBA00022729"/>
    </source>
</evidence>
<feature type="region of interest" description="Disordered" evidence="6">
    <location>
        <begin position="183"/>
        <end position="232"/>
    </location>
</feature>
<name>A0A8J1XNV0_OWEFU</name>
<accession>A0A8J1XNV0</accession>
<dbReference type="Proteomes" id="UP000749559">
    <property type="component" value="Unassembled WGS sequence"/>
</dbReference>
<dbReference type="PANTHER" id="PTHR10105">
    <property type="entry name" value="SELENOPROTEIN P"/>
    <property type="match status" value="1"/>
</dbReference>
<feature type="compositionally biased region" description="Basic residues" evidence="6">
    <location>
        <begin position="194"/>
        <end position="210"/>
    </location>
</feature>
<keyword evidence="2" id="KW-0964">Secreted</keyword>
<feature type="region of interest" description="Disordered" evidence="6">
    <location>
        <begin position="135"/>
        <end position="167"/>
    </location>
</feature>
<evidence type="ECO:0000313" key="8">
    <source>
        <dbReference type="Proteomes" id="UP000749559"/>
    </source>
</evidence>
<protein>
    <submittedName>
        <fullName evidence="7">Uncharacterized protein</fullName>
    </submittedName>
</protein>
<comment type="subcellular location">
    <subcellularLocation>
        <location evidence="1">Secreted</location>
    </subcellularLocation>
</comment>